<dbReference type="RefSeq" id="WP_191741140.1">
    <property type="nucleotide sequence ID" value="NZ_JACSQB010000118.1"/>
</dbReference>
<dbReference type="InterPro" id="IPR058780">
    <property type="entry name" value="YhfM-like_dom"/>
</dbReference>
<dbReference type="EMBL" id="JACSQB010000118">
    <property type="protein sequence ID" value="MBD8048190.1"/>
    <property type="molecule type" value="Genomic_DNA"/>
</dbReference>
<reference evidence="2 3" key="1">
    <citation type="submission" date="2020-08" db="EMBL/GenBank/DDBJ databases">
        <title>A Genomic Blueprint of the Chicken Gut Microbiome.</title>
        <authorList>
            <person name="Gilroy R."/>
            <person name="Ravi A."/>
            <person name="Getino M."/>
            <person name="Pursley I."/>
            <person name="Horton D.L."/>
            <person name="Alikhan N.-F."/>
            <person name="Baker D."/>
            <person name="Gharbi K."/>
            <person name="Hall N."/>
            <person name="Watson M."/>
            <person name="Adriaenssens E.M."/>
            <person name="Foster-Nyarko E."/>
            <person name="Jarju S."/>
            <person name="Secka A."/>
            <person name="Antonio M."/>
            <person name="Oren A."/>
            <person name="Chaudhuri R."/>
            <person name="La Ragione R.M."/>
            <person name="Hildebrand F."/>
            <person name="Pallen M.J."/>
        </authorList>
    </citation>
    <scope>NUCLEOTIDE SEQUENCE [LARGE SCALE GENOMIC DNA]</scope>
    <source>
        <strain evidence="2 3">N37</strain>
    </source>
</reference>
<proteinExistence type="predicted"/>
<dbReference type="Pfam" id="PF26353">
    <property type="entry name" value="YhfM"/>
    <property type="match status" value="1"/>
</dbReference>
<keyword evidence="3" id="KW-1185">Reference proteome</keyword>
<organism evidence="2 3">
    <name type="scientific">Clostridium faecium</name>
    <dbReference type="NCBI Taxonomy" id="2762223"/>
    <lineage>
        <taxon>Bacteria</taxon>
        <taxon>Bacillati</taxon>
        <taxon>Bacillota</taxon>
        <taxon>Clostridia</taxon>
        <taxon>Eubacteriales</taxon>
        <taxon>Clostridiaceae</taxon>
        <taxon>Clostridium</taxon>
    </lineage>
</organism>
<evidence type="ECO:0000313" key="2">
    <source>
        <dbReference type="EMBL" id="MBD8048190.1"/>
    </source>
</evidence>
<protein>
    <recommendedName>
        <fullName evidence="1">YhfM-like domain-containing protein</fullName>
    </recommendedName>
</protein>
<name>A0ABR8YVD4_9CLOT</name>
<sequence length="270" mass="31526">MYKIKRYASVLLIFLANIFLFSGCSILKKNNDAFEFMKEKKATKITIQSTRDKSYKFTVTDVGVAQEIYKILSSAKVVDTKSPLDPDYVFEIYEGPDKIHKFNYIAGLDKNDGANFYNDNKNYIVSKRLDNDIIKNFWNIRKPIDFQNVYYDTIYQAVDKYIKSQKEDVKIGININSDIEMAKFILSADLLNFEQMFNKMPNVTLIKNENVEGLNVTMNISTEGYTSTKYKAIVTFKGHAGEYETKYYVVNNYEKGEWKIKMYEEKPENF</sequence>
<accession>A0ABR8YVD4</accession>
<gene>
    <name evidence="2" type="ORF">H9637_14285</name>
</gene>
<evidence type="ECO:0000259" key="1">
    <source>
        <dbReference type="Pfam" id="PF26353"/>
    </source>
</evidence>
<dbReference type="Proteomes" id="UP000627166">
    <property type="component" value="Unassembled WGS sequence"/>
</dbReference>
<evidence type="ECO:0000313" key="3">
    <source>
        <dbReference type="Proteomes" id="UP000627166"/>
    </source>
</evidence>
<comment type="caution">
    <text evidence="2">The sequence shown here is derived from an EMBL/GenBank/DDBJ whole genome shotgun (WGS) entry which is preliminary data.</text>
</comment>
<feature type="domain" description="YhfM-like" evidence="1">
    <location>
        <begin position="38"/>
        <end position="143"/>
    </location>
</feature>
<dbReference type="PROSITE" id="PS51257">
    <property type="entry name" value="PROKAR_LIPOPROTEIN"/>
    <property type="match status" value="1"/>
</dbReference>